<dbReference type="GO" id="GO:0003677">
    <property type="term" value="F:DNA binding"/>
    <property type="evidence" value="ECO:0007669"/>
    <property type="project" value="InterPro"/>
</dbReference>
<dbReference type="AlphaFoldDB" id="A0A3A6PVS3"/>
<protein>
    <submittedName>
        <fullName evidence="2">XRE family transcriptional regulator</fullName>
    </submittedName>
</protein>
<dbReference type="InterPro" id="IPR001387">
    <property type="entry name" value="Cro/C1-type_HTH"/>
</dbReference>
<evidence type="ECO:0000313" key="2">
    <source>
        <dbReference type="EMBL" id="RJX40911.1"/>
    </source>
</evidence>
<dbReference type="InterPro" id="IPR010982">
    <property type="entry name" value="Lambda_DNA-bd_dom_sf"/>
</dbReference>
<keyword evidence="3" id="KW-1185">Reference proteome</keyword>
<reference evidence="2 3" key="1">
    <citation type="submission" date="2018-09" db="EMBL/GenBank/DDBJ databases">
        <title>Paenibacillus aracenensis nov. sp. isolated from a cave in southern Spain.</title>
        <authorList>
            <person name="Jurado V."/>
            <person name="Gutierrez-Patricio S."/>
            <person name="Gonzalez-Pimentel J.L."/>
            <person name="Miller A.Z."/>
            <person name="Laiz L."/>
            <person name="Saiz-Jimenez C."/>
        </authorList>
    </citation>
    <scope>NUCLEOTIDE SEQUENCE [LARGE SCALE GENOMIC DNA]</scope>
    <source>
        <strain evidence="2 3">JCM 19203</strain>
    </source>
</reference>
<dbReference type="Proteomes" id="UP000267798">
    <property type="component" value="Unassembled WGS sequence"/>
</dbReference>
<dbReference type="OrthoDB" id="2662407at2"/>
<dbReference type="PROSITE" id="PS50943">
    <property type="entry name" value="HTH_CROC1"/>
    <property type="match status" value="1"/>
</dbReference>
<evidence type="ECO:0000313" key="3">
    <source>
        <dbReference type="Proteomes" id="UP000267798"/>
    </source>
</evidence>
<evidence type="ECO:0000259" key="1">
    <source>
        <dbReference type="PROSITE" id="PS50943"/>
    </source>
</evidence>
<comment type="caution">
    <text evidence="2">The sequence shown here is derived from an EMBL/GenBank/DDBJ whole genome shotgun (WGS) entry which is preliminary data.</text>
</comment>
<sequence>MKGESGLGKTTSLDLEYMRDRRQELNIPLQEMAESLGFKNASTYLKYEVGESALKAEQLPIVARKLKCKMENFFKFNFAEIAKKVEADCVEE</sequence>
<dbReference type="Gene3D" id="1.10.260.40">
    <property type="entry name" value="lambda repressor-like DNA-binding domains"/>
    <property type="match status" value="1"/>
</dbReference>
<feature type="domain" description="HTH cro/C1-type" evidence="1">
    <location>
        <begin position="18"/>
        <end position="73"/>
    </location>
</feature>
<dbReference type="EMBL" id="QXQB01000001">
    <property type="protein sequence ID" value="RJX40911.1"/>
    <property type="molecule type" value="Genomic_DNA"/>
</dbReference>
<gene>
    <name evidence="2" type="ORF">D3P09_02510</name>
</gene>
<dbReference type="Pfam" id="PF01381">
    <property type="entry name" value="HTH_3"/>
    <property type="match status" value="1"/>
</dbReference>
<proteinExistence type="predicted"/>
<accession>A0A3A6PVS3</accession>
<dbReference type="SMART" id="SM00530">
    <property type="entry name" value="HTH_XRE"/>
    <property type="match status" value="1"/>
</dbReference>
<organism evidence="2 3">
    <name type="scientific">Paenibacillus pinisoli</name>
    <dbReference type="NCBI Taxonomy" id="1276110"/>
    <lineage>
        <taxon>Bacteria</taxon>
        <taxon>Bacillati</taxon>
        <taxon>Bacillota</taxon>
        <taxon>Bacilli</taxon>
        <taxon>Bacillales</taxon>
        <taxon>Paenibacillaceae</taxon>
        <taxon>Paenibacillus</taxon>
    </lineage>
</organism>
<name>A0A3A6PVS3_9BACL</name>
<dbReference type="SUPFAM" id="SSF47413">
    <property type="entry name" value="lambda repressor-like DNA-binding domains"/>
    <property type="match status" value="1"/>
</dbReference>